<dbReference type="InterPro" id="IPR033985">
    <property type="entry name" value="SusD-like_N"/>
</dbReference>
<dbReference type="AlphaFoldDB" id="A0A1M5L8D6"/>
<dbReference type="Pfam" id="PF14322">
    <property type="entry name" value="SusD-like_3"/>
    <property type="match status" value="1"/>
</dbReference>
<feature type="domain" description="RagB/SusD" evidence="7">
    <location>
        <begin position="337"/>
        <end position="467"/>
    </location>
</feature>
<keyword evidence="10" id="KW-1185">Reference proteome</keyword>
<dbReference type="InterPro" id="IPR011990">
    <property type="entry name" value="TPR-like_helical_dom_sf"/>
</dbReference>
<comment type="similarity">
    <text evidence="2">Belongs to the SusD family.</text>
</comment>
<dbReference type="SUPFAM" id="SSF48452">
    <property type="entry name" value="TPR-like"/>
    <property type="match status" value="1"/>
</dbReference>
<dbReference type="Gene3D" id="1.25.40.390">
    <property type="match status" value="1"/>
</dbReference>
<dbReference type="Proteomes" id="UP000184287">
    <property type="component" value="Unassembled WGS sequence"/>
</dbReference>
<sequence>MLVFNFKMMNKIGICCLMCLLVLFSSCKRYLDVKPKGNVIPETPEQYAILLHTQLDMIDKGVDETVIGNANTLMQLEFFSDNLDVALSSTINAGTPYYVGAKVNTTQMEYAVAFEKIRDYNVIIGNMADKESALAKKVLGTAYAMRAANYYNLMIRFCPPYETGNAEATLGLPLIDEFNMEAKPARANLKATVDFIAKSLREALSYNVEDKDYLFTTKVVKAYLAKLYFWTQDWDNAIKYADEVLNAYPMVSADRYVAMINSKLTPTENIIIRSYTTDSEDGTFIIASVKSDMVTRPVSKEFVETFTEKGNDIRYPNVINKKRINTKTITANLKSEEMCLILAEAYAHKNDNAQALNYLNRLRSKRITKDYIAYTEANLPNVYPQLIKVDATGKPLSKLISAILCERRKELYMEGDRWFELKRNGRPEFWAPYEGRKYTTQKFLYTYPIYKKDVNLNPGLIIQNEGY</sequence>
<gene>
    <name evidence="9" type="ORF">SAMN04488522_106234</name>
</gene>
<evidence type="ECO:0000256" key="3">
    <source>
        <dbReference type="ARBA" id="ARBA00022729"/>
    </source>
</evidence>
<evidence type="ECO:0000313" key="9">
    <source>
        <dbReference type="EMBL" id="SHG60663.1"/>
    </source>
</evidence>
<evidence type="ECO:0000256" key="5">
    <source>
        <dbReference type="ARBA" id="ARBA00023237"/>
    </source>
</evidence>
<evidence type="ECO:0000259" key="8">
    <source>
        <dbReference type="Pfam" id="PF14322"/>
    </source>
</evidence>
<keyword evidence="4" id="KW-0472">Membrane</keyword>
<evidence type="ECO:0000259" key="7">
    <source>
        <dbReference type="Pfam" id="PF07980"/>
    </source>
</evidence>
<evidence type="ECO:0000256" key="1">
    <source>
        <dbReference type="ARBA" id="ARBA00004442"/>
    </source>
</evidence>
<evidence type="ECO:0000256" key="6">
    <source>
        <dbReference type="SAM" id="SignalP"/>
    </source>
</evidence>
<dbReference type="PROSITE" id="PS51257">
    <property type="entry name" value="PROKAR_LIPOPROTEIN"/>
    <property type="match status" value="1"/>
</dbReference>
<dbReference type="InterPro" id="IPR012944">
    <property type="entry name" value="SusD_RagB_dom"/>
</dbReference>
<feature type="chain" id="PRO_5012680252" evidence="6">
    <location>
        <begin position="32"/>
        <end position="467"/>
    </location>
</feature>
<protein>
    <submittedName>
        <fullName evidence="9">SusD family protein</fullName>
    </submittedName>
</protein>
<comment type="subcellular location">
    <subcellularLocation>
        <location evidence="1">Cell outer membrane</location>
    </subcellularLocation>
</comment>
<proteinExistence type="inferred from homology"/>
<evidence type="ECO:0000256" key="4">
    <source>
        <dbReference type="ARBA" id="ARBA00023136"/>
    </source>
</evidence>
<organism evidence="9 10">
    <name type="scientific">Pedobacter caeni</name>
    <dbReference type="NCBI Taxonomy" id="288992"/>
    <lineage>
        <taxon>Bacteria</taxon>
        <taxon>Pseudomonadati</taxon>
        <taxon>Bacteroidota</taxon>
        <taxon>Sphingobacteriia</taxon>
        <taxon>Sphingobacteriales</taxon>
        <taxon>Sphingobacteriaceae</taxon>
        <taxon>Pedobacter</taxon>
    </lineage>
</organism>
<feature type="domain" description="SusD-like N-terminal" evidence="8">
    <location>
        <begin position="30"/>
        <end position="228"/>
    </location>
</feature>
<reference evidence="10" key="1">
    <citation type="submission" date="2016-11" db="EMBL/GenBank/DDBJ databases">
        <authorList>
            <person name="Varghese N."/>
            <person name="Submissions S."/>
        </authorList>
    </citation>
    <scope>NUCLEOTIDE SEQUENCE [LARGE SCALE GENOMIC DNA]</scope>
    <source>
        <strain evidence="10">DSM 16990</strain>
    </source>
</reference>
<name>A0A1M5L8D6_9SPHI</name>
<feature type="signal peptide" evidence="6">
    <location>
        <begin position="1"/>
        <end position="31"/>
    </location>
</feature>
<evidence type="ECO:0000256" key="2">
    <source>
        <dbReference type="ARBA" id="ARBA00006275"/>
    </source>
</evidence>
<dbReference type="STRING" id="288992.SAMN04488522_106234"/>
<dbReference type="GO" id="GO:0009279">
    <property type="term" value="C:cell outer membrane"/>
    <property type="evidence" value="ECO:0007669"/>
    <property type="project" value="UniProtKB-SubCell"/>
</dbReference>
<keyword evidence="5" id="KW-0998">Cell outer membrane</keyword>
<dbReference type="Pfam" id="PF07980">
    <property type="entry name" value="SusD_RagB"/>
    <property type="match status" value="1"/>
</dbReference>
<keyword evidence="3 6" id="KW-0732">Signal</keyword>
<evidence type="ECO:0000313" key="10">
    <source>
        <dbReference type="Proteomes" id="UP000184287"/>
    </source>
</evidence>
<accession>A0A1M5L8D6</accession>
<dbReference type="EMBL" id="FQUQ01000006">
    <property type="protein sequence ID" value="SHG60663.1"/>
    <property type="molecule type" value="Genomic_DNA"/>
</dbReference>